<feature type="compositionally biased region" description="Basic and acidic residues" evidence="12">
    <location>
        <begin position="768"/>
        <end position="778"/>
    </location>
</feature>
<dbReference type="GO" id="GO:0005524">
    <property type="term" value="F:ATP binding"/>
    <property type="evidence" value="ECO:0007669"/>
    <property type="project" value="UniProtKB-UniRule"/>
</dbReference>
<dbReference type="PANTHER" id="PTHR23086:SF8">
    <property type="entry name" value="PHOSPHATIDYLINOSITOL 5-PHOSPHATE 4-KINASE, ISOFORM A"/>
    <property type="match status" value="1"/>
</dbReference>
<dbReference type="FunFam" id="3.30.800.10:FF:000009">
    <property type="entry name" value="Phosphatidylinositol 4-phosphate 5-kinase its3"/>
    <property type="match status" value="1"/>
</dbReference>
<evidence type="ECO:0000256" key="5">
    <source>
        <dbReference type="ARBA" id="ARBA00022741"/>
    </source>
</evidence>
<evidence type="ECO:0000256" key="11">
    <source>
        <dbReference type="PROSITE-ProRule" id="PRU00781"/>
    </source>
</evidence>
<dbReference type="EMBL" id="NJEU01000179">
    <property type="protein sequence ID" value="PHH79642.1"/>
    <property type="molecule type" value="Genomic_DNA"/>
</dbReference>
<proteinExistence type="predicted"/>
<dbReference type="Pfam" id="PF01504">
    <property type="entry name" value="PIP5K"/>
    <property type="match status" value="1"/>
</dbReference>
<evidence type="ECO:0000256" key="4">
    <source>
        <dbReference type="ARBA" id="ARBA00022679"/>
    </source>
</evidence>
<feature type="region of interest" description="Disordered" evidence="12">
    <location>
        <begin position="99"/>
        <end position="242"/>
    </location>
</feature>
<dbReference type="GO" id="GO:0016308">
    <property type="term" value="F:1-phosphatidylinositol-4-phosphate 5-kinase activity"/>
    <property type="evidence" value="ECO:0007669"/>
    <property type="project" value="UniProtKB-EC"/>
</dbReference>
<dbReference type="InterPro" id="IPR027483">
    <property type="entry name" value="PInositol-4-P-4/5-kinase_C_sf"/>
</dbReference>
<keyword evidence="7 11" id="KW-0067">ATP-binding</keyword>
<dbReference type="AlphaFoldDB" id="A0A2C5ZIR9"/>
<reference evidence="14 15" key="1">
    <citation type="submission" date="2017-06" db="EMBL/GenBank/DDBJ databases">
        <title>Ant-infecting Ophiocordyceps genomes reveal a high diversity of potential behavioral manipulation genes and a possible major role for enterotoxins.</title>
        <authorList>
            <person name="De Bekker C."/>
            <person name="Evans H.C."/>
            <person name="Brachmann A."/>
            <person name="Hughes D.P."/>
        </authorList>
    </citation>
    <scope>NUCLEOTIDE SEQUENCE [LARGE SCALE GENOMIC DNA]</scope>
    <source>
        <strain evidence="14 15">1348a</strain>
    </source>
</reference>
<keyword evidence="4 11" id="KW-0808">Transferase</keyword>
<feature type="compositionally biased region" description="Polar residues" evidence="12">
    <location>
        <begin position="782"/>
        <end position="792"/>
    </location>
</feature>
<comment type="catalytic activity">
    <reaction evidence="1">
        <text>a 1,2-diacyl-sn-glycero-3-phospho-(1D-myo-inositol 4-phosphate) + ATP = a 1,2-diacyl-sn-glycero-3-phospho-(1D-myo-inositol-4,5-bisphosphate) + ADP + H(+)</text>
        <dbReference type="Rhea" id="RHEA:14425"/>
        <dbReference type="ChEBI" id="CHEBI:15378"/>
        <dbReference type="ChEBI" id="CHEBI:30616"/>
        <dbReference type="ChEBI" id="CHEBI:58178"/>
        <dbReference type="ChEBI" id="CHEBI:58456"/>
        <dbReference type="ChEBI" id="CHEBI:456216"/>
        <dbReference type="EC" id="2.7.1.68"/>
    </reaction>
</comment>
<dbReference type="PROSITE" id="PS51455">
    <property type="entry name" value="PIPK"/>
    <property type="match status" value="1"/>
</dbReference>
<feature type="domain" description="PIPK" evidence="13">
    <location>
        <begin position="355"/>
        <end position="762"/>
    </location>
</feature>
<dbReference type="Gene3D" id="3.30.800.10">
    <property type="entry name" value="Phosphatidylinositol Phosphate Kinase II Beta"/>
    <property type="match status" value="1"/>
</dbReference>
<dbReference type="GO" id="GO:0046854">
    <property type="term" value="P:phosphatidylinositol phosphate biosynthetic process"/>
    <property type="evidence" value="ECO:0007669"/>
    <property type="project" value="UniProtKB-ARBA"/>
</dbReference>
<keyword evidence="15" id="KW-1185">Reference proteome</keyword>
<feature type="compositionally biased region" description="Low complexity" evidence="12">
    <location>
        <begin position="138"/>
        <end position="148"/>
    </location>
</feature>
<dbReference type="EC" id="2.7.1.68" evidence="2"/>
<dbReference type="Proteomes" id="UP000224854">
    <property type="component" value="Unassembled WGS sequence"/>
</dbReference>
<evidence type="ECO:0000259" key="13">
    <source>
        <dbReference type="PROSITE" id="PS51455"/>
    </source>
</evidence>
<dbReference type="OrthoDB" id="20783at2759"/>
<feature type="compositionally biased region" description="Low complexity" evidence="12">
    <location>
        <begin position="227"/>
        <end position="238"/>
    </location>
</feature>
<accession>A0A2C5ZIR9</accession>
<keyword evidence="6 11" id="KW-0418">Kinase</keyword>
<name>A0A2C5ZIR9_9HYPO</name>
<dbReference type="InterPro" id="IPR027484">
    <property type="entry name" value="PInositol-4-P-5-kinase_N"/>
</dbReference>
<dbReference type="InterPro" id="IPR002498">
    <property type="entry name" value="PInositol-4-P-4/5-kinase_core"/>
</dbReference>
<keyword evidence="5 11" id="KW-0547">Nucleotide-binding</keyword>
<dbReference type="InterPro" id="IPR023610">
    <property type="entry name" value="PInositol-4/5-P-5/4-kinase"/>
</dbReference>
<protein>
    <recommendedName>
        <fullName evidence="2">1-phosphatidylinositol-4-phosphate 5-kinase</fullName>
        <ecNumber evidence="2">2.7.1.68</ecNumber>
    </recommendedName>
    <alternativeName>
        <fullName evidence="10">1-phosphatidylinositol 4-phosphate kinase</fullName>
    </alternativeName>
    <alternativeName>
        <fullName evidence="8">Diphosphoinositide kinase</fullName>
    </alternativeName>
    <alternativeName>
        <fullName evidence="9">PIP5K</fullName>
    </alternativeName>
</protein>
<comment type="caution">
    <text evidence="14">The sequence shown here is derived from an EMBL/GenBank/DDBJ whole genome shotgun (WGS) entry which is preliminary data.</text>
</comment>
<sequence length="964" mass="106688">MSSLLADQTTPVFATTNIDLLRLDSKNHFGLAVGQQQANGAPLTCAHSGRTADSFDQSSTASTHDSDASDAAPMPANGIATRPTSMNSLTNGKAVLADSDAQDAPTPSKPFLDGPTVVPDRLVPRASPAKPNGDLHHSSLPPQSLSPLETPRSHSGTETADSSPAMDSASSKPPDEHDHDAEALVSPVDAELSPGPQTAPLADTSKSHKLVPSSVTPQRFSSPPTYPAGGVPSGSSSANLAQAPPAGMTLKQRHTLEVPKMPPSRQSKDGADALFASGRFSPSVAGSVGNRRASLNLVRRTTRSMQSDAPRDELLIDEDALRWAEAYRQKRASKRRRKEEEDDDRVLVGTKVDESHANWVTAYNMLTGIRVSVSRTNAKLDRELTDADFDVKQKSTFDITGNELVPSAKYDFKFKDYAPWVFRHLRALFRLDPADYLVSLTGKYILSELGSPGKSGSFFYFSRDYKYIIKTIHHSEHKFLRKILKEYYIHVRENPNTLLSQFYGLHRVKMPYGKKIHFVVMNNLFPPHRDIHTTFDLKGSTIGRNYSEDDLTKNPRATLKDLNWLRRQQHLELGIKKKKLFLEQLQRDVILLKRLQIMDYSLLIGIHDVSRGNEENLRDKTLQVFNPGGEKPADEDAQAIPRTPSKIENVRKARELRQMIRQERPVPMGQAIDKMPDELGQGHSRPGFVFNQDDGGFRATHEDNSPADEIYYLGVIDCLTHYGMIKKIEHFWKGLSHDRTQISALPPDEYGDRFYHFVEGITMSAEEARREAHCRDQEAMEGQSSDYTSPRDSTPKSHHGIPLMPNQQGGPNGVLSPQGRETIEMATREARRTAVKGASEKDIPDRTLRTGKVLDPRDSLQRDSILPIVEETGESSRNDAAEDGGSFPIPPMPTGPPPPAPRKDNGQGKAQHLYGVYEGGSHRGVNRDSANSLQPRVSKESLNKDLPPLPRDTEAQESSVKMVA</sequence>
<gene>
    <name evidence="14" type="ORF">CDD82_2255</name>
</gene>
<evidence type="ECO:0000256" key="8">
    <source>
        <dbReference type="ARBA" id="ARBA00078403"/>
    </source>
</evidence>
<feature type="compositionally biased region" description="Polar residues" evidence="12">
    <location>
        <begin position="213"/>
        <end position="223"/>
    </location>
</feature>
<feature type="compositionally biased region" description="Pro residues" evidence="12">
    <location>
        <begin position="888"/>
        <end position="900"/>
    </location>
</feature>
<dbReference type="CDD" id="cd17303">
    <property type="entry name" value="PIPKc_PIP5K_yeast_like"/>
    <property type="match status" value="1"/>
</dbReference>
<feature type="compositionally biased region" description="Low complexity" evidence="12">
    <location>
        <begin position="160"/>
        <end position="172"/>
    </location>
</feature>
<dbReference type="Gene3D" id="3.30.810.10">
    <property type="entry name" value="2-Layer Sandwich"/>
    <property type="match status" value="1"/>
</dbReference>
<evidence type="ECO:0000256" key="7">
    <source>
        <dbReference type="ARBA" id="ARBA00022840"/>
    </source>
</evidence>
<evidence type="ECO:0000313" key="15">
    <source>
        <dbReference type="Proteomes" id="UP000224854"/>
    </source>
</evidence>
<dbReference type="SUPFAM" id="SSF56104">
    <property type="entry name" value="SAICAR synthase-like"/>
    <property type="match status" value="1"/>
</dbReference>
<feature type="compositionally biased region" description="Basic and acidic residues" evidence="12">
    <location>
        <begin position="173"/>
        <end position="182"/>
    </location>
</feature>
<dbReference type="PANTHER" id="PTHR23086">
    <property type="entry name" value="PHOSPHATIDYLINOSITOL-4-PHOSPHATE 5-KINASE"/>
    <property type="match status" value="1"/>
</dbReference>
<evidence type="ECO:0000256" key="12">
    <source>
        <dbReference type="SAM" id="MobiDB-lite"/>
    </source>
</evidence>
<feature type="compositionally biased region" description="Basic and acidic residues" evidence="12">
    <location>
        <begin position="821"/>
        <end position="861"/>
    </location>
</feature>
<feature type="region of interest" description="Disordered" evidence="12">
    <location>
        <begin position="44"/>
        <end position="87"/>
    </location>
</feature>
<dbReference type="GO" id="GO:0005886">
    <property type="term" value="C:plasma membrane"/>
    <property type="evidence" value="ECO:0007669"/>
    <property type="project" value="TreeGrafter"/>
</dbReference>
<feature type="region of interest" description="Disordered" evidence="12">
    <location>
        <begin position="768"/>
        <end position="964"/>
    </location>
</feature>
<evidence type="ECO:0000256" key="3">
    <source>
        <dbReference type="ARBA" id="ARBA00022553"/>
    </source>
</evidence>
<evidence type="ECO:0000313" key="14">
    <source>
        <dbReference type="EMBL" id="PHH79642.1"/>
    </source>
</evidence>
<evidence type="ECO:0000256" key="9">
    <source>
        <dbReference type="ARBA" id="ARBA00080374"/>
    </source>
</evidence>
<evidence type="ECO:0000256" key="2">
    <source>
        <dbReference type="ARBA" id="ARBA00012172"/>
    </source>
</evidence>
<keyword evidence="3" id="KW-0597">Phosphoprotein</keyword>
<evidence type="ECO:0000256" key="6">
    <source>
        <dbReference type="ARBA" id="ARBA00022777"/>
    </source>
</evidence>
<dbReference type="SMART" id="SM00330">
    <property type="entry name" value="PIPKc"/>
    <property type="match status" value="1"/>
</dbReference>
<evidence type="ECO:0000256" key="10">
    <source>
        <dbReference type="ARBA" id="ARBA00082306"/>
    </source>
</evidence>
<evidence type="ECO:0000256" key="1">
    <source>
        <dbReference type="ARBA" id="ARBA00000444"/>
    </source>
</evidence>
<organism evidence="14 15">
    <name type="scientific">Ophiocordyceps australis</name>
    <dbReference type="NCBI Taxonomy" id="1399860"/>
    <lineage>
        <taxon>Eukaryota</taxon>
        <taxon>Fungi</taxon>
        <taxon>Dikarya</taxon>
        <taxon>Ascomycota</taxon>
        <taxon>Pezizomycotina</taxon>
        <taxon>Sordariomycetes</taxon>
        <taxon>Hypocreomycetidae</taxon>
        <taxon>Hypocreales</taxon>
        <taxon>Ophiocordycipitaceae</taxon>
        <taxon>Ophiocordyceps</taxon>
    </lineage>
</organism>